<evidence type="ECO:0000313" key="6">
    <source>
        <dbReference type="EMBL" id="RKH04484.1"/>
    </source>
</evidence>
<comment type="similarity">
    <text evidence="2">Belongs to the metallo-beta-lactamase superfamily.</text>
</comment>
<evidence type="ECO:0000256" key="1">
    <source>
        <dbReference type="ARBA" id="ARBA00001947"/>
    </source>
</evidence>
<reference evidence="7" key="1">
    <citation type="submission" date="2018-09" db="EMBL/GenBank/DDBJ databases">
        <authorList>
            <person name="Livingstone P.G."/>
            <person name="Whitworth D.E."/>
        </authorList>
    </citation>
    <scope>NUCLEOTIDE SEQUENCE [LARGE SCALE GENOMIC DNA]</scope>
    <source>
        <strain evidence="7">CA043D</strain>
    </source>
</reference>
<name>A0A3A8KR86_9BACT</name>
<dbReference type="GO" id="GO:0046872">
    <property type="term" value="F:metal ion binding"/>
    <property type="evidence" value="ECO:0007669"/>
    <property type="project" value="UniProtKB-KW"/>
</dbReference>
<dbReference type="RefSeq" id="WP_120602437.1">
    <property type="nucleotide sequence ID" value="NZ_RAWE01000028.1"/>
</dbReference>
<dbReference type="InterPro" id="IPR036866">
    <property type="entry name" value="RibonucZ/Hydroxyglut_hydro"/>
</dbReference>
<keyword evidence="5" id="KW-0862">Zinc</keyword>
<dbReference type="InterPro" id="IPR051013">
    <property type="entry name" value="MBL_superfamily_lactonases"/>
</dbReference>
<dbReference type="PANTHER" id="PTHR42978:SF7">
    <property type="entry name" value="METALLO-HYDROLASE RV2300C-RELATED"/>
    <property type="match status" value="1"/>
</dbReference>
<protein>
    <recommendedName>
        <fullName evidence="8">MBL fold metallo-hydrolase</fullName>
    </recommendedName>
</protein>
<dbReference type="Gene3D" id="3.60.15.10">
    <property type="entry name" value="Ribonuclease Z/Hydroxyacylglutathione hydrolase-like"/>
    <property type="match status" value="1"/>
</dbReference>
<dbReference type="EMBL" id="RAWE01000028">
    <property type="protein sequence ID" value="RKH04484.1"/>
    <property type="molecule type" value="Genomic_DNA"/>
</dbReference>
<dbReference type="SUPFAM" id="SSF56281">
    <property type="entry name" value="Metallo-hydrolase/oxidoreductase"/>
    <property type="match status" value="1"/>
</dbReference>
<keyword evidence="7" id="KW-1185">Reference proteome</keyword>
<proteinExistence type="inferred from homology"/>
<accession>A0A3A8KR86</accession>
<dbReference type="Proteomes" id="UP000268313">
    <property type="component" value="Unassembled WGS sequence"/>
</dbReference>
<evidence type="ECO:0000256" key="5">
    <source>
        <dbReference type="ARBA" id="ARBA00022833"/>
    </source>
</evidence>
<keyword evidence="3" id="KW-0479">Metal-binding</keyword>
<organism evidence="6 7">
    <name type="scientific">Corallococcus carmarthensis</name>
    <dbReference type="NCBI Taxonomy" id="2316728"/>
    <lineage>
        <taxon>Bacteria</taxon>
        <taxon>Pseudomonadati</taxon>
        <taxon>Myxococcota</taxon>
        <taxon>Myxococcia</taxon>
        <taxon>Myxococcales</taxon>
        <taxon>Cystobacterineae</taxon>
        <taxon>Myxococcaceae</taxon>
        <taxon>Corallococcus</taxon>
    </lineage>
</organism>
<dbReference type="PANTHER" id="PTHR42978">
    <property type="entry name" value="QUORUM-QUENCHING LACTONASE YTNP-RELATED-RELATED"/>
    <property type="match status" value="1"/>
</dbReference>
<keyword evidence="4" id="KW-0378">Hydrolase</keyword>
<evidence type="ECO:0000313" key="7">
    <source>
        <dbReference type="Proteomes" id="UP000268313"/>
    </source>
</evidence>
<dbReference type="OrthoDB" id="5443440at2"/>
<evidence type="ECO:0000256" key="3">
    <source>
        <dbReference type="ARBA" id="ARBA00022723"/>
    </source>
</evidence>
<comment type="cofactor">
    <cofactor evidence="1">
        <name>Zn(2+)</name>
        <dbReference type="ChEBI" id="CHEBI:29105"/>
    </cofactor>
</comment>
<dbReference type="GO" id="GO:0016787">
    <property type="term" value="F:hydrolase activity"/>
    <property type="evidence" value="ECO:0007669"/>
    <property type="project" value="UniProtKB-KW"/>
</dbReference>
<evidence type="ECO:0008006" key="8">
    <source>
        <dbReference type="Google" id="ProtNLM"/>
    </source>
</evidence>
<evidence type="ECO:0000256" key="2">
    <source>
        <dbReference type="ARBA" id="ARBA00007749"/>
    </source>
</evidence>
<gene>
    <name evidence="6" type="ORF">D7X32_10755</name>
</gene>
<evidence type="ECO:0000256" key="4">
    <source>
        <dbReference type="ARBA" id="ARBA00022801"/>
    </source>
</evidence>
<dbReference type="AlphaFoldDB" id="A0A3A8KR86"/>
<comment type="caution">
    <text evidence="6">The sequence shown here is derived from an EMBL/GenBank/DDBJ whole genome shotgun (WGS) entry which is preliminary data.</text>
</comment>
<sequence length="361" mass="39307">MISASAPFRPLPLLPEARAERSPGPRLQKLRRAALEAREAFVREGPVAAVATCDLITFPYPTLFAFSGAALSPAPYVMMTNRMQVVQFAEAGTGQRRTLLFNPTDYERGHAAPFYRALRERYGAFLSDKVMSTRHGTVQGYLEQLGLTPSDVDYLAFDHLHIQDLRGWLGGDGGPPVFPRAKLLVQRAEWTMVKHLHPMQHVWFVPGGSDIPEERVVLLDGDTWLGQGAALLSTPGHTQGNMSLAVSTANEVFVVSENGVSTESFTPLLSRIPGVRRFAEQMGWEVVLNGNTREDSLEQYASMVVEKLFAGPSAHDPSFVNFHPSSLLTSHLLAPGLGPTVVLPAPNTGGLHPTPAVLRAA</sequence>